<evidence type="ECO:0000256" key="5">
    <source>
        <dbReference type="SAM" id="MobiDB-lite"/>
    </source>
</evidence>
<dbReference type="SUPFAM" id="SSF50978">
    <property type="entry name" value="WD40 repeat-like"/>
    <property type="match status" value="1"/>
</dbReference>
<reference evidence="6" key="1">
    <citation type="submission" date="2020-03" db="EMBL/GenBank/DDBJ databases">
        <title>Transcriptomic Profiling of the Digestive Tract of the Rat Flea, Xenopsylla cheopis, Following Blood Feeding and Infection with Yersinia pestis.</title>
        <authorList>
            <person name="Bland D.M."/>
            <person name="Martens C.A."/>
            <person name="Virtaneva K."/>
            <person name="Kanakabandi K."/>
            <person name="Long D."/>
            <person name="Rosenke R."/>
            <person name="Saturday G.A."/>
            <person name="Hoyt F.H."/>
            <person name="Bruno D.P."/>
            <person name="Ribeiro J.M.C."/>
            <person name="Hinnebusch J."/>
        </authorList>
    </citation>
    <scope>NUCLEOTIDE SEQUENCE</scope>
</reference>
<feature type="repeat" description="WD" evidence="4">
    <location>
        <begin position="221"/>
        <end position="263"/>
    </location>
</feature>
<evidence type="ECO:0000256" key="4">
    <source>
        <dbReference type="PROSITE-ProRule" id="PRU00221"/>
    </source>
</evidence>
<feature type="region of interest" description="Disordered" evidence="5">
    <location>
        <begin position="39"/>
        <end position="71"/>
    </location>
</feature>
<dbReference type="Pfam" id="PF00400">
    <property type="entry name" value="WD40"/>
    <property type="match status" value="2"/>
</dbReference>
<dbReference type="InterPro" id="IPR020472">
    <property type="entry name" value="WD40_PAC1"/>
</dbReference>
<dbReference type="InterPro" id="IPR044285">
    <property type="entry name" value="PWP1"/>
</dbReference>
<keyword evidence="1" id="KW-0597">Phosphoprotein</keyword>
<dbReference type="InterPro" id="IPR001680">
    <property type="entry name" value="WD40_rpt"/>
</dbReference>
<dbReference type="PANTHER" id="PTHR14091">
    <property type="entry name" value="PERIODIC TRYPTOPHAN PROTEIN 1"/>
    <property type="match status" value="1"/>
</dbReference>
<dbReference type="InterPro" id="IPR019775">
    <property type="entry name" value="WD40_repeat_CS"/>
</dbReference>
<keyword evidence="3" id="KW-0677">Repeat</keyword>
<feature type="compositionally biased region" description="Basic and acidic residues" evidence="5">
    <location>
        <begin position="39"/>
        <end position="49"/>
    </location>
</feature>
<keyword evidence="2 4" id="KW-0853">WD repeat</keyword>
<dbReference type="GO" id="GO:0005634">
    <property type="term" value="C:nucleus"/>
    <property type="evidence" value="ECO:0007669"/>
    <property type="project" value="TreeGrafter"/>
</dbReference>
<feature type="repeat" description="WD" evidence="4">
    <location>
        <begin position="350"/>
        <end position="392"/>
    </location>
</feature>
<sequence length="451" mass="50557">MENINFVPCVCFVKRGVAKTNPDKVQLTKEELAEIINKAKEEIDDKSENENSDAEMATDENKENGTTTMEDEFKLEDYDKNKELPSSVLGIGSIALIGDAETESYFNKRDRDDDVDDSDSEAEDDIIKSDDNLILVGHVEGDSSILEVYIYNENEGSLYVHHDLLLPTFPLCIEWLDYDPSNPKPGNLCAIGTMDTEIEIWDLDIIDCLEPAFKLGSKKKKYGHKDAVLDLAWNKNYHHIMASGSADKTVKLWDIDTCKVHTTFSHATDKIQTLCWHLLEHQTLLVGSCDGYARIYDCTQANGTHKSWKVSGEIEKTEWDAQNPFCFGASTNEGEVYYIDCRVENPIWQIKAHNKEVTGLSISQVCPGLLITASSDNIVKTWDTKNGTPQLISEKDMKIGDIQGMTVCPENTFVIACGGDNKSNNFGVWDLRNEERVQNVFGSRNLVVISG</sequence>
<dbReference type="PANTHER" id="PTHR14091:SF0">
    <property type="entry name" value="PERIODIC TRYPTOPHAN PROTEIN 1 HOMOLOG"/>
    <property type="match status" value="1"/>
</dbReference>
<evidence type="ECO:0000313" key="6">
    <source>
        <dbReference type="EMBL" id="NOV47434.1"/>
    </source>
</evidence>
<accession>A0A6M2DNG7</accession>
<evidence type="ECO:0000256" key="2">
    <source>
        <dbReference type="ARBA" id="ARBA00022574"/>
    </source>
</evidence>
<dbReference type="AlphaFoldDB" id="A0A6M2DNG7"/>
<dbReference type="EMBL" id="GIIL01003708">
    <property type="protein sequence ID" value="NOV47434.1"/>
    <property type="molecule type" value="Transcribed_RNA"/>
</dbReference>
<organism evidence="6">
    <name type="scientific">Xenopsylla cheopis</name>
    <name type="common">Oriental rat flea</name>
    <name type="synonym">Pulex cheopis</name>
    <dbReference type="NCBI Taxonomy" id="163159"/>
    <lineage>
        <taxon>Eukaryota</taxon>
        <taxon>Metazoa</taxon>
        <taxon>Ecdysozoa</taxon>
        <taxon>Arthropoda</taxon>
        <taxon>Hexapoda</taxon>
        <taxon>Insecta</taxon>
        <taxon>Pterygota</taxon>
        <taxon>Neoptera</taxon>
        <taxon>Endopterygota</taxon>
        <taxon>Siphonaptera</taxon>
        <taxon>Pulicidae</taxon>
        <taxon>Xenopsyllinae</taxon>
        <taxon>Xenopsylla</taxon>
    </lineage>
</organism>
<dbReference type="Gene3D" id="2.130.10.10">
    <property type="entry name" value="YVTN repeat-like/Quinoprotein amine dehydrogenase"/>
    <property type="match status" value="2"/>
</dbReference>
<dbReference type="PROSITE" id="PS00678">
    <property type="entry name" value="WD_REPEATS_1"/>
    <property type="match status" value="2"/>
</dbReference>
<dbReference type="InterPro" id="IPR015943">
    <property type="entry name" value="WD40/YVTN_repeat-like_dom_sf"/>
</dbReference>
<protein>
    <submittedName>
        <fullName evidence="6">Putative wd40 domain protein</fullName>
    </submittedName>
</protein>
<dbReference type="PROSITE" id="PS50082">
    <property type="entry name" value="WD_REPEATS_2"/>
    <property type="match status" value="2"/>
</dbReference>
<name>A0A6M2DNG7_XENCH</name>
<dbReference type="PROSITE" id="PS50294">
    <property type="entry name" value="WD_REPEATS_REGION"/>
    <property type="match status" value="2"/>
</dbReference>
<proteinExistence type="predicted"/>
<dbReference type="SMART" id="SM00320">
    <property type="entry name" value="WD40"/>
    <property type="match status" value="5"/>
</dbReference>
<dbReference type="GO" id="GO:0006364">
    <property type="term" value="P:rRNA processing"/>
    <property type="evidence" value="ECO:0007669"/>
    <property type="project" value="InterPro"/>
</dbReference>
<dbReference type="PRINTS" id="PR00320">
    <property type="entry name" value="GPROTEINBRPT"/>
</dbReference>
<evidence type="ECO:0000256" key="1">
    <source>
        <dbReference type="ARBA" id="ARBA00022553"/>
    </source>
</evidence>
<dbReference type="InterPro" id="IPR036322">
    <property type="entry name" value="WD40_repeat_dom_sf"/>
</dbReference>
<evidence type="ECO:0000256" key="3">
    <source>
        <dbReference type="ARBA" id="ARBA00022737"/>
    </source>
</evidence>